<accession>A0A9K3HD69</accession>
<dbReference type="Proteomes" id="UP000215914">
    <property type="component" value="Unassembled WGS sequence"/>
</dbReference>
<sequence>MLVFGESLAYQNVELIRSCITASKRFVLNLVIQFCGSCLV</sequence>
<name>A0A9K3HD69_HELAN</name>
<keyword evidence="2" id="KW-1185">Reference proteome</keyword>
<evidence type="ECO:0000313" key="1">
    <source>
        <dbReference type="EMBL" id="KAF5774703.1"/>
    </source>
</evidence>
<protein>
    <submittedName>
        <fullName evidence="1">Uncharacterized protein</fullName>
    </submittedName>
</protein>
<gene>
    <name evidence="1" type="ORF">HanXRQr2_Chr13g0603731</name>
</gene>
<dbReference type="EMBL" id="MNCJ02000328">
    <property type="protein sequence ID" value="KAF5774703.1"/>
    <property type="molecule type" value="Genomic_DNA"/>
</dbReference>
<organism evidence="1 2">
    <name type="scientific">Helianthus annuus</name>
    <name type="common">Common sunflower</name>
    <dbReference type="NCBI Taxonomy" id="4232"/>
    <lineage>
        <taxon>Eukaryota</taxon>
        <taxon>Viridiplantae</taxon>
        <taxon>Streptophyta</taxon>
        <taxon>Embryophyta</taxon>
        <taxon>Tracheophyta</taxon>
        <taxon>Spermatophyta</taxon>
        <taxon>Magnoliopsida</taxon>
        <taxon>eudicotyledons</taxon>
        <taxon>Gunneridae</taxon>
        <taxon>Pentapetalae</taxon>
        <taxon>asterids</taxon>
        <taxon>campanulids</taxon>
        <taxon>Asterales</taxon>
        <taxon>Asteraceae</taxon>
        <taxon>Asteroideae</taxon>
        <taxon>Heliantheae alliance</taxon>
        <taxon>Heliantheae</taxon>
        <taxon>Helianthus</taxon>
    </lineage>
</organism>
<dbReference type="AlphaFoldDB" id="A0A9K3HD69"/>
<comment type="caution">
    <text evidence="1">The sequence shown here is derived from an EMBL/GenBank/DDBJ whole genome shotgun (WGS) entry which is preliminary data.</text>
</comment>
<proteinExistence type="predicted"/>
<reference evidence="1" key="2">
    <citation type="submission" date="2020-06" db="EMBL/GenBank/DDBJ databases">
        <title>Helianthus annuus Genome sequencing and assembly Release 2.</title>
        <authorList>
            <person name="Gouzy J."/>
            <person name="Langlade N."/>
            <person name="Munos S."/>
        </authorList>
    </citation>
    <scope>NUCLEOTIDE SEQUENCE</scope>
    <source>
        <tissue evidence="1">Leaves</tissue>
    </source>
</reference>
<evidence type="ECO:0000313" key="2">
    <source>
        <dbReference type="Proteomes" id="UP000215914"/>
    </source>
</evidence>
<reference evidence="1" key="1">
    <citation type="journal article" date="2017" name="Nature">
        <title>The sunflower genome provides insights into oil metabolism, flowering and Asterid evolution.</title>
        <authorList>
            <person name="Badouin H."/>
            <person name="Gouzy J."/>
            <person name="Grassa C.J."/>
            <person name="Murat F."/>
            <person name="Staton S.E."/>
            <person name="Cottret L."/>
            <person name="Lelandais-Briere C."/>
            <person name="Owens G.L."/>
            <person name="Carrere S."/>
            <person name="Mayjonade B."/>
            <person name="Legrand L."/>
            <person name="Gill N."/>
            <person name="Kane N.C."/>
            <person name="Bowers J.E."/>
            <person name="Hubner S."/>
            <person name="Bellec A."/>
            <person name="Berard A."/>
            <person name="Berges H."/>
            <person name="Blanchet N."/>
            <person name="Boniface M.C."/>
            <person name="Brunel D."/>
            <person name="Catrice O."/>
            <person name="Chaidir N."/>
            <person name="Claudel C."/>
            <person name="Donnadieu C."/>
            <person name="Faraut T."/>
            <person name="Fievet G."/>
            <person name="Helmstetter N."/>
            <person name="King M."/>
            <person name="Knapp S.J."/>
            <person name="Lai Z."/>
            <person name="Le Paslier M.C."/>
            <person name="Lippi Y."/>
            <person name="Lorenzon L."/>
            <person name="Mandel J.R."/>
            <person name="Marage G."/>
            <person name="Marchand G."/>
            <person name="Marquand E."/>
            <person name="Bret-Mestries E."/>
            <person name="Morien E."/>
            <person name="Nambeesan S."/>
            <person name="Nguyen T."/>
            <person name="Pegot-Espagnet P."/>
            <person name="Pouilly N."/>
            <person name="Raftis F."/>
            <person name="Sallet E."/>
            <person name="Schiex T."/>
            <person name="Thomas J."/>
            <person name="Vandecasteele C."/>
            <person name="Vares D."/>
            <person name="Vear F."/>
            <person name="Vautrin S."/>
            <person name="Crespi M."/>
            <person name="Mangin B."/>
            <person name="Burke J.M."/>
            <person name="Salse J."/>
            <person name="Munos S."/>
            <person name="Vincourt P."/>
            <person name="Rieseberg L.H."/>
            <person name="Langlade N.B."/>
        </authorList>
    </citation>
    <scope>NUCLEOTIDE SEQUENCE</scope>
    <source>
        <tissue evidence="1">Leaves</tissue>
    </source>
</reference>
<dbReference type="Gramene" id="mRNA:HanXRQr2_Chr13g0603731">
    <property type="protein sequence ID" value="mRNA:HanXRQr2_Chr13g0603731"/>
    <property type="gene ID" value="HanXRQr2_Chr13g0603731"/>
</dbReference>